<name>A0A3G7TK07_9PSED</name>
<sequence>MKLCCTAHNPALFKAPAQAPGEKSDMNRAEIRQAIHDFISRLLDGNDGFSDDMSLQELGLDKQDIEELIFHLEDQFGLTAFTHEEDQMLKAANSANDLSRFLLKISRH</sequence>
<accession>A0A3G7TK07</accession>
<evidence type="ECO:0008006" key="3">
    <source>
        <dbReference type="Google" id="ProtNLM"/>
    </source>
</evidence>
<reference evidence="1 2" key="1">
    <citation type="submission" date="2018-03" db="EMBL/GenBank/DDBJ databases">
        <title>Diversity of phytobeneficial traits revealed by whole-genome analysis of worldwide-isolated phenazine-producing Pseudomonas spp.</title>
        <authorList>
            <person name="Biessy A."/>
            <person name="Novinscak A."/>
            <person name="Blom J."/>
            <person name="Leger G."/>
            <person name="Thomashow L.S."/>
            <person name="Cazorla F.M."/>
            <person name="Josic D."/>
            <person name="Filion M."/>
        </authorList>
    </citation>
    <scope>NUCLEOTIDE SEQUENCE [LARGE SCALE GENOMIC DNA]</scope>
    <source>
        <strain evidence="1 2">B25</strain>
    </source>
</reference>
<dbReference type="InterPro" id="IPR036736">
    <property type="entry name" value="ACP-like_sf"/>
</dbReference>
<evidence type="ECO:0000313" key="1">
    <source>
        <dbReference type="EMBL" id="AZE47445.1"/>
    </source>
</evidence>
<dbReference type="SUPFAM" id="SSF47336">
    <property type="entry name" value="ACP-like"/>
    <property type="match status" value="1"/>
</dbReference>
<gene>
    <name evidence="1" type="ORF">C4K04_1757</name>
</gene>
<dbReference type="AlphaFoldDB" id="A0A3G7TK07"/>
<dbReference type="EMBL" id="CP027753">
    <property type="protein sequence ID" value="AZE47445.1"/>
    <property type="molecule type" value="Genomic_DNA"/>
</dbReference>
<organism evidence="1 2">
    <name type="scientific">Pseudomonas chlororaphis</name>
    <dbReference type="NCBI Taxonomy" id="587753"/>
    <lineage>
        <taxon>Bacteria</taxon>
        <taxon>Pseudomonadati</taxon>
        <taxon>Pseudomonadota</taxon>
        <taxon>Gammaproteobacteria</taxon>
        <taxon>Pseudomonadales</taxon>
        <taxon>Pseudomonadaceae</taxon>
        <taxon>Pseudomonas</taxon>
    </lineage>
</organism>
<protein>
    <recommendedName>
        <fullName evidence="3">Acyl carrier protein</fullName>
    </recommendedName>
</protein>
<evidence type="ECO:0000313" key="2">
    <source>
        <dbReference type="Proteomes" id="UP000268048"/>
    </source>
</evidence>
<proteinExistence type="predicted"/>
<dbReference type="Proteomes" id="UP000268048">
    <property type="component" value="Chromosome"/>
</dbReference>
<dbReference type="Gene3D" id="1.10.1200.10">
    <property type="entry name" value="ACP-like"/>
    <property type="match status" value="1"/>
</dbReference>